<evidence type="ECO:0000256" key="1">
    <source>
        <dbReference type="SAM" id="MobiDB-lite"/>
    </source>
</evidence>
<proteinExistence type="predicted"/>
<dbReference type="Proteomes" id="UP000028488">
    <property type="component" value="Plasmid pPDG3"/>
</dbReference>
<feature type="compositionally biased region" description="Basic and acidic residues" evidence="1">
    <location>
        <begin position="125"/>
        <end position="136"/>
    </location>
</feature>
<name>A0A076F6B2_RHOOP</name>
<feature type="region of interest" description="Disordered" evidence="1">
    <location>
        <begin position="115"/>
        <end position="136"/>
    </location>
</feature>
<protein>
    <submittedName>
        <fullName evidence="2">Uncharacterized protein</fullName>
    </submittedName>
</protein>
<keyword evidence="2" id="KW-0614">Plasmid</keyword>
<evidence type="ECO:0000313" key="2">
    <source>
        <dbReference type="EMBL" id="AII11229.1"/>
    </source>
</evidence>
<evidence type="ECO:0000313" key="3">
    <source>
        <dbReference type="Proteomes" id="UP000028488"/>
    </source>
</evidence>
<dbReference type="EMBL" id="CP008950">
    <property type="protein sequence ID" value="AII11229.1"/>
    <property type="molecule type" value="Genomic_DNA"/>
</dbReference>
<geneLocation type="plasmid" evidence="2 3">
    <name>pPDG3</name>
</geneLocation>
<dbReference type="AlphaFoldDB" id="A0A076F6B2"/>
<reference evidence="2 3" key="1">
    <citation type="submission" date="2014-07" db="EMBL/GenBank/DDBJ databases">
        <title>Genome Sequence of Rhodococcus opacus Strain R7, a Biodegrader of Mono- and Polycyclic Aromatic Hydrocarbons.</title>
        <authorList>
            <person name="Di Gennaro P."/>
            <person name="Zampolli J."/>
            <person name="Presti I."/>
            <person name="Cappelletti M."/>
            <person name="D'Ursi P."/>
            <person name="Orro A."/>
            <person name="Mezzelani A."/>
            <person name="Milanesi L."/>
        </authorList>
    </citation>
    <scope>NUCLEOTIDE SEQUENCE [LARGE SCALE GENOMIC DNA]</scope>
    <source>
        <strain evidence="2 3">R7</strain>
        <plasmid evidence="2">pPDG3</plasmid>
    </source>
</reference>
<organism evidence="2 3">
    <name type="scientific">Rhodococcus opacus</name>
    <name type="common">Nocardia opaca</name>
    <dbReference type="NCBI Taxonomy" id="37919"/>
    <lineage>
        <taxon>Bacteria</taxon>
        <taxon>Bacillati</taxon>
        <taxon>Actinomycetota</taxon>
        <taxon>Actinomycetes</taxon>
        <taxon>Mycobacteriales</taxon>
        <taxon>Nocardiaceae</taxon>
        <taxon>Rhodococcus</taxon>
    </lineage>
</organism>
<sequence length="136" mass="15454">MRARLTDIGAANFGYRSDRHAPFERGLQNSEMPRAARDVDEHNGSLSHGFSTVSQARDLNSLSYSKPTHVLCIIVLKFQHGSWRMSEELMQITQDLAHHLDEVAMSLSELLSGVDRLTEPPPEQRFPDRPQHLQVH</sequence>
<accession>A0A076F6B2</accession>
<gene>
    <name evidence="2" type="ORF">EP51_45135</name>
</gene>